<dbReference type="Gene3D" id="3.10.330.10">
    <property type="match status" value="1"/>
</dbReference>
<dbReference type="Gene3D" id="1.10.8.60">
    <property type="match status" value="1"/>
</dbReference>
<dbReference type="InterPro" id="IPR003960">
    <property type="entry name" value="ATPase_AAA_CS"/>
</dbReference>
<evidence type="ECO:0000313" key="12">
    <source>
        <dbReference type="Ensembl" id="ENSACLP00000048188.1"/>
    </source>
</evidence>
<evidence type="ECO:0000256" key="5">
    <source>
        <dbReference type="ARBA" id="ARBA00022840"/>
    </source>
</evidence>
<feature type="domain" description="AAA+ ATPase" evidence="9">
    <location>
        <begin position="237"/>
        <end position="373"/>
    </location>
</feature>
<dbReference type="CDD" id="cd19528">
    <property type="entry name" value="RecA-like_CDC48_r2-like"/>
    <property type="match status" value="1"/>
</dbReference>
<evidence type="ECO:0000259" key="11">
    <source>
        <dbReference type="SMART" id="SM01073"/>
    </source>
</evidence>
<dbReference type="InterPro" id="IPR003593">
    <property type="entry name" value="AAA+_ATPase"/>
</dbReference>
<dbReference type="InterPro" id="IPR027417">
    <property type="entry name" value="P-loop_NTPase"/>
</dbReference>
<dbReference type="Pfam" id="PF02933">
    <property type="entry name" value="CDC48_2"/>
    <property type="match status" value="1"/>
</dbReference>
<dbReference type="GO" id="GO:0030970">
    <property type="term" value="P:retrograde protein transport, ER to cytosol"/>
    <property type="evidence" value="ECO:0007669"/>
    <property type="project" value="TreeGrafter"/>
</dbReference>
<sequence length="804" mass="89375">ICSGTLSKVKDYSTAILKQKHRPNRLIVDEAVSEDSSIVSLSQRKTEELQLFRGDTVVLRGRKRRQTVCIVLTDDTCGDERIRMNRVTRNNLRVRLGDVISIHACPDIKYGKKIHVLPIDDTIEGLSGNLFDVFLKPYFLEAYRPVHKGDIFLVRGSMRAVEFKVVETDPSPHCIVAPDTVIYCEGEPIKREDEEESLNDIGYDDIGGCRKQLAQIKEMVELPLRHPGLFKAIGVKPPRGILLYGPAGTGKTLVARAVANETGAFFFLINGPEIMSKLAGESESNLRKAFEEAENNAPAIIFIDELDAIAPKREKTHGEVERRIVSQLLTLMDGLKQRAHVIVMAATNRPNSVDPALRRFGRFDREIDIGIPDSTGRLEILQIHTKNMKLAQDVDLERIATETHGHVGADLAALCSEAALQAIRKKMTLIDLEDETIDADLLNSMAVTMDDFQWALSQSNPSALRETVAEVPQVNWEDIGGLDEVKRELQELVQYPVEYPDKFLKFGMTPSRGVLFYGPPGCGKTLLAKAIANECQANFVSIKGPEMLTMWFGESEANVRDVFDKARQAAPCILFFDELDSIAKSRGGGAGDAGGAADRVINQILTEMDGMSDKKNVFIIGATNRPDIIDPAILRPGRLDQLIYIPLPDKPSRTAILKANLRKSPVARDVDLEYLSGITDGFSGADLTEICQRACKLAIREAIEAEIKAERQRQNRPGVPMDEDFDPVPEIRKDHFEEAMRFARRSVSDNDIRKYEMFAQTLQQSRGFGNFRFPSATGSQSGSQGSGSGRPSLYRDEGDDDLYQ</sequence>
<keyword evidence="5" id="KW-0067">ATP-binding</keyword>
<evidence type="ECO:0000256" key="7">
    <source>
        <dbReference type="ARBA" id="ARBA00048883"/>
    </source>
</evidence>
<dbReference type="SMART" id="SM01073">
    <property type="entry name" value="CDC48_N"/>
    <property type="match status" value="1"/>
</dbReference>
<dbReference type="FunFam" id="3.10.330.10:FF:000001">
    <property type="entry name" value="Cell division control 48"/>
    <property type="match status" value="1"/>
</dbReference>
<dbReference type="FunFam" id="3.40.50.300:FF:000048">
    <property type="entry name" value="Transitional endoplasmic reticulum ATPase"/>
    <property type="match status" value="1"/>
</dbReference>
<dbReference type="FunFam" id="3.40.50.300:FF:000012">
    <property type="entry name" value="Transitional endoplasmic reticulum ATPase"/>
    <property type="match status" value="1"/>
</dbReference>
<evidence type="ECO:0000256" key="6">
    <source>
        <dbReference type="ARBA" id="ARBA00031860"/>
    </source>
</evidence>
<dbReference type="Pfam" id="PF17862">
    <property type="entry name" value="AAA_lid_3"/>
    <property type="match status" value="2"/>
</dbReference>
<feature type="domain" description="CDC48 N-terminal subdomain" evidence="11">
    <location>
        <begin position="25"/>
        <end position="108"/>
    </location>
</feature>
<keyword evidence="4" id="KW-0547">Nucleotide-binding</keyword>
<dbReference type="PANTHER" id="PTHR23077">
    <property type="entry name" value="AAA-FAMILY ATPASE"/>
    <property type="match status" value="1"/>
</dbReference>
<dbReference type="InterPro" id="IPR029067">
    <property type="entry name" value="CDC48_domain_2-like_sf"/>
</dbReference>
<reference evidence="12" key="2">
    <citation type="submission" date="2025-08" db="UniProtKB">
        <authorList>
            <consortium name="Ensembl"/>
        </authorList>
    </citation>
    <scope>IDENTIFICATION</scope>
</reference>
<dbReference type="SUPFAM" id="SSF54585">
    <property type="entry name" value="Cdc48 domain 2-like"/>
    <property type="match status" value="1"/>
</dbReference>
<evidence type="ECO:0000256" key="1">
    <source>
        <dbReference type="ARBA" id="ARBA00006914"/>
    </source>
</evidence>
<dbReference type="InterPro" id="IPR005938">
    <property type="entry name" value="AAA_ATPase_CDC48"/>
</dbReference>
<evidence type="ECO:0000256" key="3">
    <source>
        <dbReference type="ARBA" id="ARBA00019970"/>
    </source>
</evidence>
<dbReference type="AlphaFoldDB" id="A0AAX7SUW5"/>
<dbReference type="SUPFAM" id="SSF50692">
    <property type="entry name" value="ADC-like"/>
    <property type="match status" value="1"/>
</dbReference>
<dbReference type="InterPro" id="IPR009010">
    <property type="entry name" value="Asp_de-COase-like_dom_sf"/>
</dbReference>
<dbReference type="GO" id="GO:0031593">
    <property type="term" value="F:polyubiquitin modification-dependent protein binding"/>
    <property type="evidence" value="ECO:0007669"/>
    <property type="project" value="TreeGrafter"/>
</dbReference>
<comment type="similarity">
    <text evidence="1">Belongs to the AAA ATPase family.</text>
</comment>
<dbReference type="InterPro" id="IPR004201">
    <property type="entry name" value="Cdc48_dom2"/>
</dbReference>
<dbReference type="Proteomes" id="UP000265100">
    <property type="component" value="Chromosome 6"/>
</dbReference>
<dbReference type="GO" id="GO:0005634">
    <property type="term" value="C:nucleus"/>
    <property type="evidence" value="ECO:0007669"/>
    <property type="project" value="TreeGrafter"/>
</dbReference>
<gene>
    <name evidence="12" type="primary">VCP</name>
</gene>
<evidence type="ECO:0000313" key="13">
    <source>
        <dbReference type="Proteomes" id="UP000265100"/>
    </source>
</evidence>
<dbReference type="SUPFAM" id="SSF52540">
    <property type="entry name" value="P-loop containing nucleoside triphosphate hydrolases"/>
    <property type="match status" value="2"/>
</dbReference>
<dbReference type="PANTHER" id="PTHR23077:SF63">
    <property type="entry name" value="TRANSITIONAL ENDOPLASMIC RETICULUM ATPASE"/>
    <property type="match status" value="1"/>
</dbReference>
<dbReference type="InterPro" id="IPR003959">
    <property type="entry name" value="ATPase_AAA_core"/>
</dbReference>
<dbReference type="FunFam" id="1.10.8.60:FF:000004">
    <property type="entry name" value="Cell division control 48"/>
    <property type="match status" value="1"/>
</dbReference>
<dbReference type="Gene3D" id="2.40.40.20">
    <property type="match status" value="1"/>
</dbReference>
<proteinExistence type="inferred from homology"/>
<dbReference type="PROSITE" id="PS00674">
    <property type="entry name" value="AAA"/>
    <property type="match status" value="2"/>
</dbReference>
<evidence type="ECO:0000256" key="8">
    <source>
        <dbReference type="SAM" id="MobiDB-lite"/>
    </source>
</evidence>
<dbReference type="FunFam" id="2.40.40.20:FF:000003">
    <property type="entry name" value="Transitional endoplasmic reticulum ATPase"/>
    <property type="match status" value="1"/>
</dbReference>
<dbReference type="GO" id="GO:0005524">
    <property type="term" value="F:ATP binding"/>
    <property type="evidence" value="ECO:0007669"/>
    <property type="project" value="UniProtKB-KW"/>
</dbReference>
<dbReference type="Gene3D" id="6.10.20.150">
    <property type="match status" value="1"/>
</dbReference>
<dbReference type="GeneTree" id="ENSGT00940000166147"/>
<comment type="catalytic activity">
    <reaction evidence="7">
        <text>ATP + H2O = ADP + phosphate + H(+)</text>
        <dbReference type="Rhea" id="RHEA:13065"/>
        <dbReference type="ChEBI" id="CHEBI:15377"/>
        <dbReference type="ChEBI" id="CHEBI:15378"/>
        <dbReference type="ChEBI" id="CHEBI:30616"/>
        <dbReference type="ChEBI" id="CHEBI:43474"/>
        <dbReference type="ChEBI" id="CHEBI:456216"/>
        <dbReference type="EC" id="3.6.4.6"/>
    </reaction>
</comment>
<organism evidence="12 13">
    <name type="scientific">Astatotilapia calliptera</name>
    <name type="common">Eastern happy</name>
    <name type="synonym">Chromis callipterus</name>
    <dbReference type="NCBI Taxonomy" id="8154"/>
    <lineage>
        <taxon>Eukaryota</taxon>
        <taxon>Metazoa</taxon>
        <taxon>Chordata</taxon>
        <taxon>Craniata</taxon>
        <taxon>Vertebrata</taxon>
        <taxon>Euteleostomi</taxon>
        <taxon>Actinopterygii</taxon>
        <taxon>Neopterygii</taxon>
        <taxon>Teleostei</taxon>
        <taxon>Neoteleostei</taxon>
        <taxon>Acanthomorphata</taxon>
        <taxon>Ovalentaria</taxon>
        <taxon>Cichlomorphae</taxon>
        <taxon>Cichliformes</taxon>
        <taxon>Cichlidae</taxon>
        <taxon>African cichlids</taxon>
        <taxon>Pseudocrenilabrinae</taxon>
        <taxon>Haplochromini</taxon>
        <taxon>Astatotilapia</taxon>
    </lineage>
</organism>
<dbReference type="InterPro" id="IPR050168">
    <property type="entry name" value="AAA_ATPase_domain"/>
</dbReference>
<dbReference type="GO" id="GO:0005829">
    <property type="term" value="C:cytosol"/>
    <property type="evidence" value="ECO:0007669"/>
    <property type="project" value="TreeGrafter"/>
</dbReference>
<dbReference type="InterPro" id="IPR041569">
    <property type="entry name" value="AAA_lid_3"/>
</dbReference>
<name>A0AAX7SUW5_ASTCA</name>
<accession>A0AAX7SUW5</accession>
<dbReference type="SMART" id="SM01072">
    <property type="entry name" value="CDC48_2"/>
    <property type="match status" value="1"/>
</dbReference>
<dbReference type="NCBIfam" id="TIGR01243">
    <property type="entry name" value="CDC48"/>
    <property type="match status" value="1"/>
</dbReference>
<reference evidence="12" key="3">
    <citation type="submission" date="2025-09" db="UniProtKB">
        <authorList>
            <consortium name="Ensembl"/>
        </authorList>
    </citation>
    <scope>IDENTIFICATION</scope>
</reference>
<dbReference type="InterPro" id="IPR003338">
    <property type="entry name" value="CDC4_N-term_subdom"/>
</dbReference>
<protein>
    <recommendedName>
        <fullName evidence="3">Transitional endoplasmic reticulum ATPase</fullName>
        <ecNumber evidence="2">3.6.4.6</ecNumber>
    </recommendedName>
    <alternativeName>
        <fullName evidence="6">Valosin-containing protein</fullName>
    </alternativeName>
</protein>
<keyword evidence="13" id="KW-1185">Reference proteome</keyword>
<dbReference type="GO" id="GO:0051228">
    <property type="term" value="P:mitotic spindle disassembly"/>
    <property type="evidence" value="ECO:0007669"/>
    <property type="project" value="TreeGrafter"/>
</dbReference>
<feature type="region of interest" description="Disordered" evidence="8">
    <location>
        <begin position="769"/>
        <end position="804"/>
    </location>
</feature>
<feature type="domain" description="AAA+ ATPase" evidence="9">
    <location>
        <begin position="510"/>
        <end position="649"/>
    </location>
</feature>
<dbReference type="Pfam" id="PF00004">
    <property type="entry name" value="AAA"/>
    <property type="match status" value="2"/>
</dbReference>
<evidence type="ECO:0000256" key="2">
    <source>
        <dbReference type="ARBA" id="ARBA00012674"/>
    </source>
</evidence>
<reference evidence="12" key="1">
    <citation type="submission" date="2018-05" db="EMBL/GenBank/DDBJ databases">
        <authorList>
            <person name="Datahose"/>
        </authorList>
    </citation>
    <scope>NUCLEOTIDE SEQUENCE</scope>
</reference>
<dbReference type="Ensembl" id="ENSACLT00000051040.1">
    <property type="protein sequence ID" value="ENSACLP00000048188.1"/>
    <property type="gene ID" value="ENSACLG00000024101.2"/>
</dbReference>
<dbReference type="GO" id="GO:0097352">
    <property type="term" value="P:autophagosome maturation"/>
    <property type="evidence" value="ECO:0007669"/>
    <property type="project" value="TreeGrafter"/>
</dbReference>
<dbReference type="GO" id="GO:0016887">
    <property type="term" value="F:ATP hydrolysis activity"/>
    <property type="evidence" value="ECO:0007669"/>
    <property type="project" value="InterPro"/>
</dbReference>
<dbReference type="CDD" id="cd19519">
    <property type="entry name" value="RecA-like_CDC48_r1-like"/>
    <property type="match status" value="1"/>
</dbReference>
<feature type="domain" description="CDC48" evidence="10">
    <location>
        <begin position="125"/>
        <end position="191"/>
    </location>
</feature>
<evidence type="ECO:0000256" key="4">
    <source>
        <dbReference type="ARBA" id="ARBA00022741"/>
    </source>
</evidence>
<dbReference type="EC" id="3.6.4.6" evidence="2"/>
<evidence type="ECO:0000259" key="9">
    <source>
        <dbReference type="SMART" id="SM00382"/>
    </source>
</evidence>
<dbReference type="Gene3D" id="3.40.50.300">
    <property type="entry name" value="P-loop containing nucleotide triphosphate hydrolases"/>
    <property type="match status" value="2"/>
</dbReference>
<evidence type="ECO:0000259" key="10">
    <source>
        <dbReference type="SMART" id="SM01072"/>
    </source>
</evidence>
<dbReference type="Pfam" id="PF02359">
    <property type="entry name" value="CDC48_N"/>
    <property type="match status" value="1"/>
</dbReference>
<dbReference type="SMART" id="SM00382">
    <property type="entry name" value="AAA"/>
    <property type="match status" value="2"/>
</dbReference>
<dbReference type="GO" id="GO:0034098">
    <property type="term" value="C:VCP-NPL4-UFD1 AAA ATPase complex"/>
    <property type="evidence" value="ECO:0007669"/>
    <property type="project" value="TreeGrafter"/>
</dbReference>